<name>A0A517Y156_9BACT</name>
<keyword evidence="5" id="KW-1185">Reference proteome</keyword>
<evidence type="ECO:0008006" key="6">
    <source>
        <dbReference type="Google" id="ProtNLM"/>
    </source>
</evidence>
<dbReference type="AlphaFoldDB" id="A0A517Y156"/>
<dbReference type="InterPro" id="IPR022655">
    <property type="entry name" value="DUF1553"/>
</dbReference>
<protein>
    <recommendedName>
        <fullName evidence="6">DUF1553 domain-containing protein</fullName>
    </recommendedName>
</protein>
<keyword evidence="1" id="KW-0732">Signal</keyword>
<dbReference type="KEGG" id="uli:ETAA1_55010"/>
<dbReference type="EMBL" id="CP036273">
    <property type="protein sequence ID" value="QDU23501.1"/>
    <property type="molecule type" value="Genomic_DNA"/>
</dbReference>
<proteinExistence type="predicted"/>
<feature type="domain" description="DUF1549" evidence="2">
    <location>
        <begin position="54"/>
        <end position="270"/>
    </location>
</feature>
<dbReference type="Proteomes" id="UP000319576">
    <property type="component" value="Chromosome"/>
</dbReference>
<reference evidence="4 5" key="1">
    <citation type="submission" date="2019-02" db="EMBL/GenBank/DDBJ databases">
        <title>Deep-cultivation of Planctomycetes and their phenomic and genomic characterization uncovers novel biology.</title>
        <authorList>
            <person name="Wiegand S."/>
            <person name="Jogler M."/>
            <person name="Boedeker C."/>
            <person name="Pinto D."/>
            <person name="Vollmers J."/>
            <person name="Rivas-Marin E."/>
            <person name="Kohn T."/>
            <person name="Peeters S.H."/>
            <person name="Heuer A."/>
            <person name="Rast P."/>
            <person name="Oberbeckmann S."/>
            <person name="Bunk B."/>
            <person name="Jeske O."/>
            <person name="Meyerdierks A."/>
            <person name="Storesund J.E."/>
            <person name="Kallscheuer N."/>
            <person name="Luecker S."/>
            <person name="Lage O.M."/>
            <person name="Pohl T."/>
            <person name="Merkel B.J."/>
            <person name="Hornburger P."/>
            <person name="Mueller R.-W."/>
            <person name="Bruemmer F."/>
            <person name="Labrenz M."/>
            <person name="Spormann A.M."/>
            <person name="Op den Camp H."/>
            <person name="Overmann J."/>
            <person name="Amann R."/>
            <person name="Jetten M.S.M."/>
            <person name="Mascher T."/>
            <person name="Medema M.H."/>
            <person name="Devos D.P."/>
            <person name="Kaster A.-K."/>
            <person name="Ovreas L."/>
            <person name="Rohde M."/>
            <person name="Galperin M.Y."/>
            <person name="Jogler C."/>
        </authorList>
    </citation>
    <scope>NUCLEOTIDE SEQUENCE [LARGE SCALE GENOMIC DNA]</scope>
    <source>
        <strain evidence="4 5">ETA_A1</strain>
    </source>
</reference>
<accession>A0A517Y156</accession>
<feature type="signal peptide" evidence="1">
    <location>
        <begin position="1"/>
        <end position="23"/>
    </location>
</feature>
<evidence type="ECO:0000313" key="5">
    <source>
        <dbReference type="Proteomes" id="UP000319576"/>
    </source>
</evidence>
<dbReference type="Pfam" id="PF07583">
    <property type="entry name" value="PSCyt2"/>
    <property type="match status" value="1"/>
</dbReference>
<dbReference type="InterPro" id="IPR011444">
    <property type="entry name" value="DUF1549"/>
</dbReference>
<feature type="domain" description="DUF1553" evidence="3">
    <location>
        <begin position="464"/>
        <end position="712"/>
    </location>
</feature>
<feature type="chain" id="PRO_5022096890" description="DUF1553 domain-containing protein" evidence="1">
    <location>
        <begin position="24"/>
        <end position="748"/>
    </location>
</feature>
<dbReference type="PANTHER" id="PTHR35889:SF3">
    <property type="entry name" value="F-BOX DOMAIN-CONTAINING PROTEIN"/>
    <property type="match status" value="1"/>
</dbReference>
<evidence type="ECO:0000259" key="3">
    <source>
        <dbReference type="Pfam" id="PF07587"/>
    </source>
</evidence>
<evidence type="ECO:0000259" key="2">
    <source>
        <dbReference type="Pfam" id="PF07583"/>
    </source>
</evidence>
<evidence type="ECO:0000313" key="4">
    <source>
        <dbReference type="EMBL" id="QDU23501.1"/>
    </source>
</evidence>
<organism evidence="4 5">
    <name type="scientific">Urbifossiella limnaea</name>
    <dbReference type="NCBI Taxonomy" id="2528023"/>
    <lineage>
        <taxon>Bacteria</taxon>
        <taxon>Pseudomonadati</taxon>
        <taxon>Planctomycetota</taxon>
        <taxon>Planctomycetia</taxon>
        <taxon>Gemmatales</taxon>
        <taxon>Gemmataceae</taxon>
        <taxon>Urbifossiella</taxon>
    </lineage>
</organism>
<dbReference type="Pfam" id="PF07587">
    <property type="entry name" value="PSD1"/>
    <property type="match status" value="1"/>
</dbReference>
<dbReference type="PANTHER" id="PTHR35889">
    <property type="entry name" value="CYCLOINULO-OLIGOSACCHARIDE FRUCTANOTRANSFERASE-RELATED"/>
    <property type="match status" value="1"/>
</dbReference>
<gene>
    <name evidence="4" type="ORF">ETAA1_55010</name>
</gene>
<sequence precursor="true">MFRAVRVVLYFVAAAALVRSAAADEPPGPEAHRAFRPVVQPTVPDVRGPARTGIDRFVLAALEAKNLTLSPEADRPTLVRRVAFDLTGLPPTVAEIDAFVADTSANAYEKMIDRYLASPAYGERWGKFWLDAAGYADSNGYFNADSDRPLAWRYRDYVVRSFNADKPYDVFVREQIAGDELVGYVPGGDVTPAMVEPLTATHFLRNAPDGTGESDGNPDEVRTDRFTVLEGNVQNLVNCLLGLTVQCARCHDHKFEPITQAEYYGLQALLFPVYNPERWTKPNERVVTVGLKVDLDAQARRNQLIDRQVKAARDGLAAFADPLREQLLDERLKDVPAAKRAEVVAAVKAAKDKRTPAQKALLKEHDKAADVGDDALAKRFREYAALRDQVKQTVADREKDRPPPADTLAAFVETDAKPAPHHVLKRGLHHAPGDEVGPGVPAALATPGNKYTIDRPAGRVSTGRRTAFAKWVTSPENPLFARVMVNRVWQHHFGTGLVATPDNLGASGAKASHPELLDHLAAEFAASGWRVKALHRLILTSAVYRQGSAPRAGLDAIDPDTRLLARFPLRRLDAEAVRDAMLNISGELDATAGGPYVPSRRTPEGSVEVAEKTPGALRRSLYLQQRRTQVVTFLQLFDAPAITTTCGKRTPSTVPLQSLALLNSEFARARGKAFAARLTREAGDDAARLALAFRLTAGRPPVPEERTACEGFLTKQREAYAGQPDAAARAWADLAQMLLASNAFLYVE</sequence>
<evidence type="ECO:0000256" key="1">
    <source>
        <dbReference type="SAM" id="SignalP"/>
    </source>
</evidence>
<dbReference type="RefSeq" id="WP_145243741.1">
    <property type="nucleotide sequence ID" value="NZ_CP036273.1"/>
</dbReference>
<dbReference type="OrthoDB" id="232894at2"/>